<dbReference type="InterPro" id="IPR038635">
    <property type="entry name" value="CCR4-NOT_su2/3/5_C_sf"/>
</dbReference>
<evidence type="ECO:0000256" key="1">
    <source>
        <dbReference type="ARBA" id="ARBA00007682"/>
    </source>
</evidence>
<dbReference type="VEuPathDB" id="FungiDB:TRICI_000263"/>
<dbReference type="Pfam" id="PF04153">
    <property type="entry name" value="NOT2_3_5_C"/>
    <property type="match status" value="1"/>
</dbReference>
<keyword evidence="7" id="KW-1185">Reference proteome</keyword>
<dbReference type="GO" id="GO:0030015">
    <property type="term" value="C:CCR4-NOT core complex"/>
    <property type="evidence" value="ECO:0007669"/>
    <property type="project" value="InterPro"/>
</dbReference>
<keyword evidence="3" id="KW-0804">Transcription</keyword>
<protein>
    <recommendedName>
        <fullName evidence="5">NOT2/NOT3/NOT5 C-terminal domain-containing protein</fullName>
    </recommendedName>
</protein>
<dbReference type="Gene3D" id="2.30.30.1020">
    <property type="entry name" value="CCR4-NOT complex subunit 2/3/5, C-terminal domain"/>
    <property type="match status" value="1"/>
</dbReference>
<feature type="domain" description="NOT2/NOT3/NOT5 C-terminal" evidence="5">
    <location>
        <begin position="138"/>
        <end position="257"/>
    </location>
</feature>
<evidence type="ECO:0000256" key="4">
    <source>
        <dbReference type="SAM" id="MobiDB-lite"/>
    </source>
</evidence>
<feature type="compositionally biased region" description="Low complexity" evidence="4">
    <location>
        <begin position="8"/>
        <end position="27"/>
    </location>
</feature>
<comment type="caution">
    <text evidence="6">The sequence shown here is derived from an EMBL/GenBank/DDBJ whole genome shotgun (WGS) entry which is preliminary data.</text>
</comment>
<keyword evidence="2" id="KW-0805">Transcription regulation</keyword>
<reference evidence="6" key="1">
    <citation type="journal article" date="2019" name="G3 (Bethesda)">
        <title>Genome Assemblies of Two Rare Opportunistic Yeast Pathogens: Diutina rugosa (syn. Candida rugosa) and Trichomonascus ciferrii (syn. Candida ciferrii).</title>
        <authorList>
            <person name="Mixao V."/>
            <person name="Saus E."/>
            <person name="Hansen A.P."/>
            <person name="Lass-Florl C."/>
            <person name="Gabaldon T."/>
        </authorList>
    </citation>
    <scope>NUCLEOTIDE SEQUENCE</scope>
    <source>
        <strain evidence="6">CBS 4856</strain>
    </source>
</reference>
<dbReference type="AlphaFoldDB" id="A0A642VDV8"/>
<dbReference type="InterPro" id="IPR007282">
    <property type="entry name" value="NOT2/3/5_C"/>
</dbReference>
<evidence type="ECO:0000256" key="3">
    <source>
        <dbReference type="ARBA" id="ARBA00023163"/>
    </source>
</evidence>
<dbReference type="Proteomes" id="UP000761534">
    <property type="component" value="Unassembled WGS sequence"/>
</dbReference>
<dbReference type="GO" id="GO:0000289">
    <property type="term" value="P:nuclear-transcribed mRNA poly(A) tail shortening"/>
    <property type="evidence" value="ECO:0007669"/>
    <property type="project" value="UniProtKB-ARBA"/>
</dbReference>
<feature type="region of interest" description="Disordered" evidence="4">
    <location>
        <begin position="1"/>
        <end position="96"/>
    </location>
</feature>
<accession>A0A642VDV8</accession>
<dbReference type="InterPro" id="IPR040168">
    <property type="entry name" value="Not2/3/5"/>
</dbReference>
<dbReference type="EMBL" id="SWFS01000026">
    <property type="protein sequence ID" value="KAA8917570.1"/>
    <property type="molecule type" value="Genomic_DNA"/>
</dbReference>
<evidence type="ECO:0000313" key="7">
    <source>
        <dbReference type="Proteomes" id="UP000761534"/>
    </source>
</evidence>
<dbReference type="GO" id="GO:0006355">
    <property type="term" value="P:regulation of DNA-templated transcription"/>
    <property type="evidence" value="ECO:0007669"/>
    <property type="project" value="InterPro"/>
</dbReference>
<evidence type="ECO:0000256" key="2">
    <source>
        <dbReference type="ARBA" id="ARBA00023015"/>
    </source>
</evidence>
<evidence type="ECO:0000313" key="6">
    <source>
        <dbReference type="EMBL" id="KAA8917570.1"/>
    </source>
</evidence>
<gene>
    <name evidence="6" type="ORF">TRICI_000263</name>
</gene>
<sequence>MTRPASFAQAVSNSAHAAQQQQAGSASLDINDFPALGSGGSTIFPRGSNTQSPAPPGLAEDFPALPGNKTPRSASPATATATATTTSTGPANDLNKYGMNGLMGVIRMENNDQTTVAIGNDLTTLGLDFNPTNEPLSRTFASPWVETSKYKPEPEFKLPECYDVPSAAPQQQKIQNLTDETLFYIFYTMPRDTMQEAASIELTNRNWRFHKELKLWLTKDPYREPVPQTHQTEKGQYIFFDPSSWSKIKKEYVLYYPDIA</sequence>
<organism evidence="6 7">
    <name type="scientific">Trichomonascus ciferrii</name>
    <dbReference type="NCBI Taxonomy" id="44093"/>
    <lineage>
        <taxon>Eukaryota</taxon>
        <taxon>Fungi</taxon>
        <taxon>Dikarya</taxon>
        <taxon>Ascomycota</taxon>
        <taxon>Saccharomycotina</taxon>
        <taxon>Dipodascomycetes</taxon>
        <taxon>Dipodascales</taxon>
        <taxon>Trichomonascaceae</taxon>
        <taxon>Trichomonascus</taxon>
        <taxon>Trichomonascus ciferrii complex</taxon>
    </lineage>
</organism>
<proteinExistence type="inferred from homology"/>
<name>A0A642VDV8_9ASCO</name>
<feature type="compositionally biased region" description="Low complexity" evidence="4">
    <location>
        <begin position="70"/>
        <end position="91"/>
    </location>
</feature>
<evidence type="ECO:0000259" key="5">
    <source>
        <dbReference type="Pfam" id="PF04153"/>
    </source>
</evidence>
<comment type="similarity">
    <text evidence="1">Belongs to the CNOT2/3/5 family.</text>
</comment>
<dbReference type="PANTHER" id="PTHR23326">
    <property type="entry name" value="CCR4 NOT-RELATED"/>
    <property type="match status" value="1"/>
</dbReference>
<dbReference type="OrthoDB" id="25391at2759"/>